<dbReference type="Gene3D" id="1.10.620.20">
    <property type="entry name" value="Ribonucleotide Reductase, subunit A"/>
    <property type="match status" value="1"/>
</dbReference>
<dbReference type="EMBL" id="KZ293684">
    <property type="protein sequence ID" value="PBK86479.1"/>
    <property type="molecule type" value="Genomic_DNA"/>
</dbReference>
<gene>
    <name evidence="3" type="ORF">ARMGADRAFT_1047903</name>
</gene>
<dbReference type="Proteomes" id="UP000217790">
    <property type="component" value="Unassembled WGS sequence"/>
</dbReference>
<organism evidence="3 4">
    <name type="scientific">Armillaria gallica</name>
    <name type="common">Bulbous honey fungus</name>
    <name type="synonym">Armillaria bulbosa</name>
    <dbReference type="NCBI Taxonomy" id="47427"/>
    <lineage>
        <taxon>Eukaryota</taxon>
        <taxon>Fungi</taxon>
        <taxon>Dikarya</taxon>
        <taxon>Basidiomycota</taxon>
        <taxon>Agaricomycotina</taxon>
        <taxon>Agaricomycetes</taxon>
        <taxon>Agaricomycetidae</taxon>
        <taxon>Agaricales</taxon>
        <taxon>Marasmiineae</taxon>
        <taxon>Physalacriaceae</taxon>
        <taxon>Armillaria</taxon>
    </lineage>
</organism>
<comment type="similarity">
    <text evidence="1">Belongs to the ribonucleoside diphosphate reductase small chain family.</text>
</comment>
<name>A0A2H3CTT2_ARMGA</name>
<dbReference type="Pfam" id="PF00268">
    <property type="entry name" value="Ribonuc_red_sm"/>
    <property type="match status" value="1"/>
</dbReference>
<evidence type="ECO:0000313" key="3">
    <source>
        <dbReference type="EMBL" id="PBK86479.1"/>
    </source>
</evidence>
<evidence type="ECO:0000256" key="1">
    <source>
        <dbReference type="ARBA" id="ARBA00009303"/>
    </source>
</evidence>
<dbReference type="SUPFAM" id="SSF47240">
    <property type="entry name" value="Ferritin-like"/>
    <property type="match status" value="1"/>
</dbReference>
<reference evidence="4" key="1">
    <citation type="journal article" date="2017" name="Nat. Ecol. Evol.">
        <title>Genome expansion and lineage-specific genetic innovations in the forest pathogenic fungi Armillaria.</title>
        <authorList>
            <person name="Sipos G."/>
            <person name="Prasanna A.N."/>
            <person name="Walter M.C."/>
            <person name="O'Connor E."/>
            <person name="Balint B."/>
            <person name="Krizsan K."/>
            <person name="Kiss B."/>
            <person name="Hess J."/>
            <person name="Varga T."/>
            <person name="Slot J."/>
            <person name="Riley R."/>
            <person name="Boka B."/>
            <person name="Rigling D."/>
            <person name="Barry K."/>
            <person name="Lee J."/>
            <person name="Mihaltcheva S."/>
            <person name="LaButti K."/>
            <person name="Lipzen A."/>
            <person name="Waldron R."/>
            <person name="Moloney N.M."/>
            <person name="Sperisen C."/>
            <person name="Kredics L."/>
            <person name="Vagvoelgyi C."/>
            <person name="Patrignani A."/>
            <person name="Fitzpatrick D."/>
            <person name="Nagy I."/>
            <person name="Doyle S."/>
            <person name="Anderson J.B."/>
            <person name="Grigoriev I.V."/>
            <person name="Gueldener U."/>
            <person name="Muensterkoetter M."/>
            <person name="Nagy L.G."/>
        </authorList>
    </citation>
    <scope>NUCLEOTIDE SEQUENCE [LARGE SCALE GENOMIC DNA]</scope>
    <source>
        <strain evidence="4">Ar21-2</strain>
    </source>
</reference>
<dbReference type="STRING" id="47427.A0A2H3CTT2"/>
<dbReference type="PROSITE" id="PS00368">
    <property type="entry name" value="RIBORED_SMALL"/>
    <property type="match status" value="1"/>
</dbReference>
<evidence type="ECO:0000313" key="4">
    <source>
        <dbReference type="Proteomes" id="UP000217790"/>
    </source>
</evidence>
<accession>A0A2H3CTT2</accession>
<keyword evidence="4" id="KW-1185">Reference proteome</keyword>
<dbReference type="GO" id="GO:0009263">
    <property type="term" value="P:deoxyribonucleotide biosynthetic process"/>
    <property type="evidence" value="ECO:0007669"/>
    <property type="project" value="InterPro"/>
</dbReference>
<proteinExistence type="inferred from homology"/>
<feature type="region of interest" description="Disordered" evidence="2">
    <location>
        <begin position="1"/>
        <end position="22"/>
    </location>
</feature>
<dbReference type="CDD" id="cd01049">
    <property type="entry name" value="RNRR2"/>
    <property type="match status" value="1"/>
</dbReference>
<dbReference type="InterPro" id="IPR033909">
    <property type="entry name" value="RNR_small"/>
</dbReference>
<dbReference type="PANTHER" id="PTHR23409">
    <property type="entry name" value="RIBONUCLEOSIDE-DIPHOSPHATE REDUCTASE SMALL CHAIN"/>
    <property type="match status" value="1"/>
</dbReference>
<dbReference type="InterPro" id="IPR012348">
    <property type="entry name" value="RNR-like"/>
</dbReference>
<dbReference type="AlphaFoldDB" id="A0A2H3CTT2"/>
<dbReference type="GO" id="GO:0016491">
    <property type="term" value="F:oxidoreductase activity"/>
    <property type="evidence" value="ECO:0007669"/>
    <property type="project" value="InterPro"/>
</dbReference>
<evidence type="ECO:0000256" key="2">
    <source>
        <dbReference type="SAM" id="MobiDB-lite"/>
    </source>
</evidence>
<dbReference type="InterPro" id="IPR030475">
    <property type="entry name" value="RNR_small_AS"/>
</dbReference>
<dbReference type="PANTHER" id="PTHR23409:SF18">
    <property type="entry name" value="RIBONUCLEOSIDE-DIPHOSPHATE REDUCTASE SUBUNIT M2"/>
    <property type="match status" value="1"/>
</dbReference>
<dbReference type="OMA" id="FWANIMP"/>
<dbReference type="OrthoDB" id="3009221at2759"/>
<dbReference type="InterPro" id="IPR000358">
    <property type="entry name" value="RNR_small_fam"/>
</dbReference>
<protein>
    <submittedName>
        <fullName evidence="3">Ribonucleotide reductase</fullName>
    </submittedName>
</protein>
<sequence>MPKSDIIGPREPLVQSSPSQRALDIDPSSNTDPLLAISDERLIIFPLKDSDIHSIPLRYFMLLILMQVWAFYKQQEASFSTAEEVDLSRDAHDWDTKLIDSERSFFSMILVFFALADSIVTENLLKQFSSEIQLPKARFFYGFQAAMENIHSEVYSSLIKTVINDSLEHNHLLHGIAEFPSVAAKAKWVLKWIKSSVPFLQCLVAFTAIEGIFFSRSFAAICWIKKCRILPGLCFSNKLICCNEGLHTEFACLLYNKLKSQLSPCNIMSILTKACDIEKAFWANIMPSTMILVTLDIGKVYNATNPFPFMEMISLKGKTNCFESVGQQRANFKEM</sequence>
<dbReference type="InParanoid" id="A0A2H3CTT2"/>
<dbReference type="InterPro" id="IPR009078">
    <property type="entry name" value="Ferritin-like_SF"/>
</dbReference>